<name>A0A0T7P746_YEREN</name>
<organism evidence="1 2">
    <name type="scientific">Yersinia enterocolitica</name>
    <dbReference type="NCBI Taxonomy" id="630"/>
    <lineage>
        <taxon>Bacteria</taxon>
        <taxon>Pseudomonadati</taxon>
        <taxon>Pseudomonadota</taxon>
        <taxon>Gammaproteobacteria</taxon>
        <taxon>Enterobacterales</taxon>
        <taxon>Yersiniaceae</taxon>
        <taxon>Yersinia</taxon>
    </lineage>
</organism>
<evidence type="ECO:0000313" key="1">
    <source>
        <dbReference type="EMBL" id="CFQ68339.1"/>
    </source>
</evidence>
<dbReference type="EMBL" id="CGBR01000023">
    <property type="protein sequence ID" value="CFQ68339.1"/>
    <property type="molecule type" value="Genomic_DNA"/>
</dbReference>
<dbReference type="RefSeq" id="WP_050298229.1">
    <property type="nucleotide sequence ID" value="NZ_CGBR01000023.1"/>
</dbReference>
<gene>
    <name evidence="1" type="ORF">ERS137941_02993</name>
</gene>
<proteinExistence type="predicted"/>
<dbReference type="Proteomes" id="UP000048841">
    <property type="component" value="Unassembled WGS sequence"/>
</dbReference>
<accession>A0A0T7P746</accession>
<dbReference type="Pfam" id="PF14354">
    <property type="entry name" value="Lar_restr_allev"/>
    <property type="match status" value="1"/>
</dbReference>
<dbReference type="InterPro" id="IPR019908">
    <property type="entry name" value="Toxin_RalR"/>
</dbReference>
<evidence type="ECO:0000313" key="2">
    <source>
        <dbReference type="Proteomes" id="UP000048841"/>
    </source>
</evidence>
<protein>
    <submittedName>
        <fullName evidence="1">Restriction alleviation protein, Lar family</fullName>
    </submittedName>
</protein>
<dbReference type="NCBIfam" id="TIGR03655">
    <property type="entry name" value="anti_R_Lar"/>
    <property type="match status" value="1"/>
</dbReference>
<dbReference type="AlphaFoldDB" id="A0A0T7P746"/>
<sequence length="67" mass="7435">MSENTDKELKPCPFCGSKQVEAFAQYEEDCPDHSAIVRCHGCDAQSAQMIGKDKIAMASRAWNKRTA</sequence>
<reference evidence="1 2" key="1">
    <citation type="submission" date="2015-03" db="EMBL/GenBank/DDBJ databases">
        <authorList>
            <person name="Murphy D."/>
        </authorList>
    </citation>
    <scope>NUCLEOTIDE SEQUENCE [LARGE SCALE GENOMIC DNA]</scope>
    <source>
        <strain evidence="1 2">IP26249</strain>
    </source>
</reference>